<evidence type="ECO:0008006" key="5">
    <source>
        <dbReference type="Google" id="ProtNLM"/>
    </source>
</evidence>
<keyword evidence="4" id="KW-1185">Reference proteome</keyword>
<feature type="signal peptide" evidence="2">
    <location>
        <begin position="1"/>
        <end position="24"/>
    </location>
</feature>
<evidence type="ECO:0000256" key="1">
    <source>
        <dbReference type="PROSITE-ProRule" id="PRU00497"/>
    </source>
</evidence>
<sequence>TTLSIMDYKLLLVCLSGLCLSCSAAPFDPVATANNWVGSLSAQYVPLNQILQSPVAKPLVYVNPAAVSMPVVRAATPVIKSSVVGIQPVAVATPVVRAAAVAVSSPVIVAEAPEPLDAPNPPMPSLDAPYVGGQFHAQDEMGQYAFGHHGGSNTRVETRDYLGRVTGSFSYINPDNEVHVRKYAAAPGMGFKVAGSDIPVDTPEVASVKAAHAEVIAAVRSASSSYLILIYYNSFHPP</sequence>
<reference evidence="3 4" key="1">
    <citation type="submission" date="2024-05" db="EMBL/GenBank/DDBJ databases">
        <authorList>
            <person name="Wallberg A."/>
        </authorList>
    </citation>
    <scope>NUCLEOTIDE SEQUENCE [LARGE SCALE GENOMIC DNA]</scope>
</reference>
<organism evidence="3 4">
    <name type="scientific">Meganyctiphanes norvegica</name>
    <name type="common">Northern krill</name>
    <name type="synonym">Thysanopoda norvegica</name>
    <dbReference type="NCBI Taxonomy" id="48144"/>
    <lineage>
        <taxon>Eukaryota</taxon>
        <taxon>Metazoa</taxon>
        <taxon>Ecdysozoa</taxon>
        <taxon>Arthropoda</taxon>
        <taxon>Crustacea</taxon>
        <taxon>Multicrustacea</taxon>
        <taxon>Malacostraca</taxon>
        <taxon>Eumalacostraca</taxon>
        <taxon>Eucarida</taxon>
        <taxon>Euphausiacea</taxon>
        <taxon>Euphausiidae</taxon>
        <taxon>Meganyctiphanes</taxon>
    </lineage>
</organism>
<keyword evidence="2" id="KW-0732">Signal</keyword>
<dbReference type="Pfam" id="PF00379">
    <property type="entry name" value="Chitin_bind_4"/>
    <property type="match status" value="1"/>
</dbReference>
<accession>A0AAV2QVC8</accession>
<dbReference type="Proteomes" id="UP001497623">
    <property type="component" value="Unassembled WGS sequence"/>
</dbReference>
<evidence type="ECO:0000313" key="3">
    <source>
        <dbReference type="EMBL" id="CAL4102785.1"/>
    </source>
</evidence>
<feature type="chain" id="PRO_5043988082" description="Cuticle protein" evidence="2">
    <location>
        <begin position="25"/>
        <end position="238"/>
    </location>
</feature>
<evidence type="ECO:0000313" key="4">
    <source>
        <dbReference type="Proteomes" id="UP001497623"/>
    </source>
</evidence>
<dbReference type="PROSITE" id="PS51155">
    <property type="entry name" value="CHIT_BIND_RR_2"/>
    <property type="match status" value="1"/>
</dbReference>
<keyword evidence="1" id="KW-0193">Cuticle</keyword>
<feature type="non-terminal residue" evidence="3">
    <location>
        <position position="1"/>
    </location>
</feature>
<dbReference type="GO" id="GO:0042302">
    <property type="term" value="F:structural constituent of cuticle"/>
    <property type="evidence" value="ECO:0007669"/>
    <property type="project" value="UniProtKB-UniRule"/>
</dbReference>
<protein>
    <recommendedName>
        <fullName evidence="5">Cuticle protein</fullName>
    </recommendedName>
</protein>
<name>A0AAV2QVC8_MEGNR</name>
<dbReference type="EMBL" id="CAXKWB010011937">
    <property type="protein sequence ID" value="CAL4102785.1"/>
    <property type="molecule type" value="Genomic_DNA"/>
</dbReference>
<dbReference type="AlphaFoldDB" id="A0AAV2QVC8"/>
<dbReference type="InterPro" id="IPR000618">
    <property type="entry name" value="Insect_cuticle"/>
</dbReference>
<evidence type="ECO:0000256" key="2">
    <source>
        <dbReference type="SAM" id="SignalP"/>
    </source>
</evidence>
<gene>
    <name evidence="3" type="ORF">MNOR_LOCUS17392</name>
</gene>
<comment type="caution">
    <text evidence="3">The sequence shown here is derived from an EMBL/GenBank/DDBJ whole genome shotgun (WGS) entry which is preliminary data.</text>
</comment>
<proteinExistence type="predicted"/>